<dbReference type="PANTHER" id="PTHR36566">
    <property type="entry name" value="NICKEL INSERTION PROTEIN-RELATED"/>
    <property type="match status" value="1"/>
</dbReference>
<proteinExistence type="predicted"/>
<evidence type="ECO:0008006" key="4">
    <source>
        <dbReference type="Google" id="ProtNLM"/>
    </source>
</evidence>
<dbReference type="EMBL" id="CCMZ01000028">
    <property type="protein sequence ID" value="CDX20978.1"/>
    <property type="molecule type" value="Genomic_DNA"/>
</dbReference>
<evidence type="ECO:0000313" key="3">
    <source>
        <dbReference type="Proteomes" id="UP000045285"/>
    </source>
</evidence>
<dbReference type="STRING" id="69974.MPLDJ20_20294"/>
<keyword evidence="1" id="KW-0533">Nickel</keyword>
<dbReference type="Proteomes" id="UP000045285">
    <property type="component" value="Unassembled WGS sequence"/>
</dbReference>
<dbReference type="InterPro" id="IPR002822">
    <property type="entry name" value="Ni_insertion"/>
</dbReference>
<dbReference type="Gene3D" id="3.30.70.1380">
    <property type="entry name" value="Transcriptional regulatory protein pf0864 domain like"/>
    <property type="match status" value="1"/>
</dbReference>
<evidence type="ECO:0000313" key="2">
    <source>
        <dbReference type="EMBL" id="CDX20978.1"/>
    </source>
</evidence>
<gene>
    <name evidence="2" type="ORF">MPL3356_340123</name>
</gene>
<name>A0A090E2G2_MESPL</name>
<accession>A0A090E2G2</accession>
<organism evidence="2 3">
    <name type="scientific">Mesorhizobium plurifarium</name>
    <dbReference type="NCBI Taxonomy" id="69974"/>
    <lineage>
        <taxon>Bacteria</taxon>
        <taxon>Pseudomonadati</taxon>
        <taxon>Pseudomonadota</taxon>
        <taxon>Alphaproteobacteria</taxon>
        <taxon>Hyphomicrobiales</taxon>
        <taxon>Phyllobacteriaceae</taxon>
        <taxon>Mesorhizobium</taxon>
    </lineage>
</organism>
<sequence>MAGGVILLMAQIDDAPGELLGHVIDKMTVMGAKNVQLLSSLGKKGRPAYVLLVDINAEDEPEFASLLVGDLGIWGYRVLESQHKHFDIRRYKTQLELKWAGGEVSFPLRLKRILNEGMFMRAKAEHDDLVAISAQMRDLLPVSVAVLKGAIETTIGSTEPGETLRVDLSGLQLAGR</sequence>
<reference evidence="3" key="1">
    <citation type="submission" date="2014-08" db="EMBL/GenBank/DDBJ databases">
        <authorList>
            <person name="Moulin L."/>
        </authorList>
    </citation>
    <scope>NUCLEOTIDE SEQUENCE [LARGE SCALE GENOMIC DNA]</scope>
</reference>
<dbReference type="PANTHER" id="PTHR36566:SF1">
    <property type="entry name" value="PYRIDINIUM-3,5-BISTHIOCARBOXYLIC ACID MONONUCLEOTIDE NICKEL INSERTION PROTEIN"/>
    <property type="match status" value="1"/>
</dbReference>
<keyword evidence="3" id="KW-1185">Reference proteome</keyword>
<dbReference type="AlphaFoldDB" id="A0A090E2G2"/>
<evidence type="ECO:0000256" key="1">
    <source>
        <dbReference type="ARBA" id="ARBA00022596"/>
    </source>
</evidence>
<protein>
    <recommendedName>
        <fullName evidence="4">LarC family nickel insertion protein</fullName>
    </recommendedName>
</protein>
<dbReference type="Pfam" id="PF01969">
    <property type="entry name" value="Ni_insertion"/>
    <property type="match status" value="1"/>
</dbReference>